<dbReference type="RefSeq" id="WP_011189947.1">
    <property type="nucleotide sequence ID" value="NC_006138.1"/>
</dbReference>
<dbReference type="CDD" id="cd02137">
    <property type="entry name" value="MhqN-like"/>
    <property type="match status" value="1"/>
</dbReference>
<reference evidence="3" key="1">
    <citation type="journal article" date="2004" name="Environ. Microbiol.">
        <title>The genome of Desulfotalea psychrophila, a sulfate-reducing bacterium from permanently cold Arctic sediments.</title>
        <authorList>
            <person name="Rabus R."/>
            <person name="Ruepp A."/>
            <person name="Frickey T."/>
            <person name="Rattei T."/>
            <person name="Fartmann B."/>
            <person name="Stark M."/>
            <person name="Bauer M."/>
            <person name="Zibat A."/>
            <person name="Lombardot T."/>
            <person name="Becker I."/>
            <person name="Amann J."/>
            <person name="Gellner K."/>
            <person name="Teeling H."/>
            <person name="Leuschner W.D."/>
            <person name="Gloeckner F.-O."/>
            <person name="Lupas A.N."/>
            <person name="Amann R."/>
            <person name="Klenk H.-P."/>
        </authorList>
    </citation>
    <scope>NUCLEOTIDE SEQUENCE [LARGE SCALE GENOMIC DNA]</scope>
    <source>
        <strain evidence="3">DSM 12343 / LSv54</strain>
    </source>
</reference>
<sequence length="209" mass="24098">MNFQEISKKRRAINFFDSDRDVPEDLLREMIDASADTPSSFNLQPWNLMVLRNVEEKERLKSLAWDQAKVAEAPVVLIVLADKSGWQEGYPVFEKNWEEMVKSGAMQLEQRDWFLGATNSLYNWSPDANLAFAAKNAGFFAMSLMYAATALGLETHPMDGFDHEAVRKEFKIPNNYWVPLLLAVGYRKPGLELQPAKWRRNYDEIIISF</sequence>
<dbReference type="OrthoDB" id="9809288at2"/>
<evidence type="ECO:0000313" key="2">
    <source>
        <dbReference type="EMBL" id="CAG37435.1"/>
    </source>
</evidence>
<dbReference type="KEGG" id="dps:DP2706"/>
<dbReference type="STRING" id="177439.DP2706"/>
<dbReference type="InterPro" id="IPR000415">
    <property type="entry name" value="Nitroreductase-like"/>
</dbReference>
<dbReference type="Pfam" id="PF00881">
    <property type="entry name" value="Nitroreductase"/>
    <property type="match status" value="1"/>
</dbReference>
<evidence type="ECO:0000259" key="1">
    <source>
        <dbReference type="Pfam" id="PF00881"/>
    </source>
</evidence>
<evidence type="ECO:0000313" key="3">
    <source>
        <dbReference type="Proteomes" id="UP000000602"/>
    </source>
</evidence>
<keyword evidence="3" id="KW-1185">Reference proteome</keyword>
<dbReference type="InterPro" id="IPR050461">
    <property type="entry name" value="Nitroreductase_HadB/RutE"/>
</dbReference>
<dbReference type="AlphaFoldDB" id="Q6AJP5"/>
<organism evidence="2 3">
    <name type="scientific">Desulfotalea psychrophila (strain LSv54 / DSM 12343)</name>
    <dbReference type="NCBI Taxonomy" id="177439"/>
    <lineage>
        <taxon>Bacteria</taxon>
        <taxon>Pseudomonadati</taxon>
        <taxon>Thermodesulfobacteriota</taxon>
        <taxon>Desulfobulbia</taxon>
        <taxon>Desulfobulbales</taxon>
        <taxon>Desulfocapsaceae</taxon>
        <taxon>Desulfotalea</taxon>
    </lineage>
</organism>
<dbReference type="GO" id="GO:0016491">
    <property type="term" value="F:oxidoreductase activity"/>
    <property type="evidence" value="ECO:0007669"/>
    <property type="project" value="InterPro"/>
</dbReference>
<dbReference type="HOGENOM" id="CLU_070764_4_2_7"/>
<dbReference type="eggNOG" id="COG0778">
    <property type="taxonomic scope" value="Bacteria"/>
</dbReference>
<protein>
    <submittedName>
        <fullName evidence="2">Related to nitroreductase</fullName>
    </submittedName>
</protein>
<name>Q6AJP5_DESPS</name>
<proteinExistence type="predicted"/>
<dbReference type="PANTHER" id="PTHR43543">
    <property type="entry name" value="MALONIC SEMIALDEHYDE REDUCTASE RUTE-RELATED"/>
    <property type="match status" value="1"/>
</dbReference>
<feature type="domain" description="Nitroreductase" evidence="1">
    <location>
        <begin position="8"/>
        <end position="186"/>
    </location>
</feature>
<dbReference type="EMBL" id="CR522870">
    <property type="protein sequence ID" value="CAG37435.1"/>
    <property type="molecule type" value="Genomic_DNA"/>
</dbReference>
<dbReference type="InterPro" id="IPR029479">
    <property type="entry name" value="Nitroreductase"/>
</dbReference>
<dbReference type="Gene3D" id="3.40.109.10">
    <property type="entry name" value="NADH Oxidase"/>
    <property type="match status" value="1"/>
</dbReference>
<accession>Q6AJP5</accession>
<gene>
    <name evidence="2" type="ordered locus">DP2706</name>
</gene>
<dbReference type="PANTHER" id="PTHR43543:SF1">
    <property type="entry name" value="MALONIC SEMIALDEHYDE REDUCTASE RUTE-RELATED"/>
    <property type="match status" value="1"/>
</dbReference>
<dbReference type="Proteomes" id="UP000000602">
    <property type="component" value="Chromosome"/>
</dbReference>
<dbReference type="SUPFAM" id="SSF55469">
    <property type="entry name" value="FMN-dependent nitroreductase-like"/>
    <property type="match status" value="1"/>
</dbReference>